<dbReference type="PANTHER" id="PTHR40516">
    <property type="entry name" value="ANTITOXIN CHPS-RELATED"/>
    <property type="match status" value="1"/>
</dbReference>
<dbReference type="RefSeq" id="WP_096294849.1">
    <property type="nucleotide sequence ID" value="NZ_CP023429.1"/>
</dbReference>
<dbReference type="AlphaFoldDB" id="A0A3N4MHH0"/>
<dbReference type="Gene3D" id="2.10.260.10">
    <property type="match status" value="1"/>
</dbReference>
<dbReference type="Proteomes" id="UP000272412">
    <property type="component" value="Unassembled WGS sequence"/>
</dbReference>
<dbReference type="GO" id="GO:0003677">
    <property type="term" value="F:DNA binding"/>
    <property type="evidence" value="ECO:0007669"/>
    <property type="project" value="UniProtKB-UniRule"/>
</dbReference>
<dbReference type="KEGG" id="nwx:CGZ65_03560"/>
<keyword evidence="1 3" id="KW-0238">DNA-binding</keyword>
<evidence type="ECO:0000313" key="3">
    <source>
        <dbReference type="EMBL" id="RPD83044.1"/>
    </source>
</evidence>
<proteinExistence type="predicted"/>
<dbReference type="PANTHER" id="PTHR40516:SF1">
    <property type="entry name" value="ANTITOXIN CHPS-RELATED"/>
    <property type="match status" value="1"/>
</dbReference>
<feature type="domain" description="SpoVT-AbrB" evidence="2">
    <location>
        <begin position="3"/>
        <end position="48"/>
    </location>
</feature>
<dbReference type="OrthoDB" id="9795766at2"/>
<dbReference type="InterPro" id="IPR037914">
    <property type="entry name" value="SpoVT-AbrB_sf"/>
</dbReference>
<protein>
    <submittedName>
        <fullName evidence="3">AbrB/MazE/SpoVT family DNA-binding domain-containing protein</fullName>
    </submittedName>
</protein>
<dbReference type="EMBL" id="RPFL01000091">
    <property type="protein sequence ID" value="RPD83044.1"/>
    <property type="molecule type" value="Genomic_DNA"/>
</dbReference>
<evidence type="ECO:0000259" key="2">
    <source>
        <dbReference type="PROSITE" id="PS51740"/>
    </source>
</evidence>
<organism evidence="3 4">
    <name type="scientific">Neisseria weixii</name>
    <dbReference type="NCBI Taxonomy" id="1853276"/>
    <lineage>
        <taxon>Bacteria</taxon>
        <taxon>Pseudomonadati</taxon>
        <taxon>Pseudomonadota</taxon>
        <taxon>Betaproteobacteria</taxon>
        <taxon>Neisseriales</taxon>
        <taxon>Neisseriaceae</taxon>
        <taxon>Neisseria</taxon>
    </lineage>
</organism>
<sequence>MQLAIKKWGNSVGVRIPASILAALQLKADALVDVREENGKIVIEPVKSRYCLDQLLSAITDDNLHQEISSGEPVGKELL</sequence>
<dbReference type="Pfam" id="PF04014">
    <property type="entry name" value="MazE_antitoxin"/>
    <property type="match status" value="1"/>
</dbReference>
<dbReference type="InterPro" id="IPR039052">
    <property type="entry name" value="Antitox_PemI-like"/>
</dbReference>
<dbReference type="SMART" id="SM00966">
    <property type="entry name" value="SpoVT_AbrB"/>
    <property type="match status" value="1"/>
</dbReference>
<name>A0A3N4MHH0_9NEIS</name>
<gene>
    <name evidence="3" type="ORF">EGK74_13680</name>
</gene>
<comment type="caution">
    <text evidence="3">The sequence shown here is derived from an EMBL/GenBank/DDBJ whole genome shotgun (WGS) entry which is preliminary data.</text>
</comment>
<dbReference type="GO" id="GO:0097351">
    <property type="term" value="F:toxin sequestering activity"/>
    <property type="evidence" value="ECO:0007669"/>
    <property type="project" value="InterPro"/>
</dbReference>
<dbReference type="PROSITE" id="PS51740">
    <property type="entry name" value="SPOVT_ABRB"/>
    <property type="match status" value="1"/>
</dbReference>
<accession>A0A3N4MHH0</accession>
<keyword evidence="4" id="KW-1185">Reference proteome</keyword>
<evidence type="ECO:0000256" key="1">
    <source>
        <dbReference type="PROSITE-ProRule" id="PRU01076"/>
    </source>
</evidence>
<dbReference type="InterPro" id="IPR007159">
    <property type="entry name" value="SpoVT-AbrB_dom"/>
</dbReference>
<reference evidence="3 4" key="1">
    <citation type="submission" date="2018-11" db="EMBL/GenBank/DDBJ databases">
        <title>Neisseria weixii sp. nov. isolated from the rectal contents of plateau pika (Ochotona cruzoniae).</title>
        <authorList>
            <person name="Zhang G."/>
        </authorList>
    </citation>
    <scope>NUCLEOTIDE SEQUENCE [LARGE SCALE GENOMIC DNA]</scope>
    <source>
        <strain evidence="3 4">10009</strain>
    </source>
</reference>
<dbReference type="SUPFAM" id="SSF89447">
    <property type="entry name" value="AbrB/MazE/MraZ-like"/>
    <property type="match status" value="1"/>
</dbReference>
<evidence type="ECO:0000313" key="4">
    <source>
        <dbReference type="Proteomes" id="UP000272412"/>
    </source>
</evidence>